<protein>
    <recommendedName>
        <fullName evidence="2">Transglutaminase-like domain-containing protein</fullName>
    </recommendedName>
</protein>
<feature type="compositionally biased region" description="Low complexity" evidence="1">
    <location>
        <begin position="38"/>
        <end position="54"/>
    </location>
</feature>
<name>A0A9D1KLC8_9FIRM</name>
<evidence type="ECO:0000313" key="3">
    <source>
        <dbReference type="EMBL" id="HIT58793.1"/>
    </source>
</evidence>
<dbReference type="InterPro" id="IPR002931">
    <property type="entry name" value="Transglutaminase-like"/>
</dbReference>
<accession>A0A9D1KLC8</accession>
<proteinExistence type="predicted"/>
<sequence>MTLLLFAAASTMFAAGCVANLDLDREASNITTPRYMPSESETTATSSLDSSESTSEYIDGLATEPVVTTVTATEVSSTTATETSVVTETEPKRTSATTVTAATTVTTTPATTVTTTEKTTVAATSATTKASKDENASGLDVHLADDDDYYFRNALTGDYAKIYDGIYNGLFNRADVFTVKYVDYDTLYDIFSMVTHDHPEIFWTDGGYTYTYDYINCEISPTYSFSKSDILKIQEQIDENISEILQELYQMDSEYEIAKAVYEHLIDTVEYVWDSPNNQNIISSLVNGESVCSGYAKAAQYLMQLCGLQVIRVDGNVIDSGSHTWLIVRIDGKYYQYDVTFGDRVFSDPSSNPDQLDYDYSYLCTTDEIMLRDRDVDKTFVKLPECNSNDYNYYVLNDSYYEEGESNVEADMADSISHGERVWSAQFESESDYLTVKAKVENGLYHDTLIKNYTFKPDTMVVTWYTCDDYTYSITCWRE</sequence>
<dbReference type="Proteomes" id="UP000824136">
    <property type="component" value="Unassembled WGS sequence"/>
</dbReference>
<comment type="caution">
    <text evidence="3">The sequence shown here is derived from an EMBL/GenBank/DDBJ whole genome shotgun (WGS) entry which is preliminary data.</text>
</comment>
<evidence type="ECO:0000259" key="2">
    <source>
        <dbReference type="Pfam" id="PF01841"/>
    </source>
</evidence>
<dbReference type="EMBL" id="DVLL01000014">
    <property type="protein sequence ID" value="HIT58793.1"/>
    <property type="molecule type" value="Genomic_DNA"/>
</dbReference>
<evidence type="ECO:0000313" key="4">
    <source>
        <dbReference type="Proteomes" id="UP000824136"/>
    </source>
</evidence>
<dbReference type="InterPro" id="IPR038765">
    <property type="entry name" value="Papain-like_cys_pep_sf"/>
</dbReference>
<feature type="domain" description="Transglutaminase-like" evidence="2">
    <location>
        <begin position="252"/>
        <end position="338"/>
    </location>
</feature>
<gene>
    <name evidence="3" type="ORF">IAC39_03660</name>
</gene>
<dbReference type="Pfam" id="PF01841">
    <property type="entry name" value="Transglut_core"/>
    <property type="match status" value="1"/>
</dbReference>
<dbReference type="SUPFAM" id="SSF54001">
    <property type="entry name" value="Cysteine proteinases"/>
    <property type="match status" value="1"/>
</dbReference>
<reference evidence="3" key="1">
    <citation type="submission" date="2020-10" db="EMBL/GenBank/DDBJ databases">
        <authorList>
            <person name="Gilroy R."/>
        </authorList>
    </citation>
    <scope>NUCLEOTIDE SEQUENCE</scope>
    <source>
        <strain evidence="3">CHK33-4379</strain>
    </source>
</reference>
<evidence type="ECO:0000256" key="1">
    <source>
        <dbReference type="SAM" id="MobiDB-lite"/>
    </source>
</evidence>
<organism evidence="3 4">
    <name type="scientific">Candidatus Faeciplasma pullistercoris</name>
    <dbReference type="NCBI Taxonomy" id="2840800"/>
    <lineage>
        <taxon>Bacteria</taxon>
        <taxon>Bacillati</taxon>
        <taxon>Bacillota</taxon>
        <taxon>Clostridia</taxon>
        <taxon>Eubacteriales</taxon>
        <taxon>Oscillospiraceae</taxon>
        <taxon>Oscillospiraceae incertae sedis</taxon>
        <taxon>Candidatus Faeciplasma</taxon>
    </lineage>
</organism>
<reference evidence="3" key="2">
    <citation type="journal article" date="2021" name="PeerJ">
        <title>Extensive microbial diversity within the chicken gut microbiome revealed by metagenomics and culture.</title>
        <authorList>
            <person name="Gilroy R."/>
            <person name="Ravi A."/>
            <person name="Getino M."/>
            <person name="Pursley I."/>
            <person name="Horton D.L."/>
            <person name="Alikhan N.F."/>
            <person name="Baker D."/>
            <person name="Gharbi K."/>
            <person name="Hall N."/>
            <person name="Watson M."/>
            <person name="Adriaenssens E.M."/>
            <person name="Foster-Nyarko E."/>
            <person name="Jarju S."/>
            <person name="Secka A."/>
            <person name="Antonio M."/>
            <person name="Oren A."/>
            <person name="Chaudhuri R.R."/>
            <person name="La Ragione R."/>
            <person name="Hildebrand F."/>
            <person name="Pallen M.J."/>
        </authorList>
    </citation>
    <scope>NUCLEOTIDE SEQUENCE</scope>
    <source>
        <strain evidence="3">CHK33-4379</strain>
    </source>
</reference>
<feature type="region of interest" description="Disordered" evidence="1">
    <location>
        <begin position="30"/>
        <end position="54"/>
    </location>
</feature>
<dbReference type="Gene3D" id="3.10.620.30">
    <property type="match status" value="1"/>
</dbReference>
<dbReference type="AlphaFoldDB" id="A0A9D1KLC8"/>